<dbReference type="Proteomes" id="UP001057279">
    <property type="component" value="Linkage Group LG18"/>
</dbReference>
<dbReference type="EMBL" id="CM043043">
    <property type="protein sequence ID" value="KAI4566086.1"/>
    <property type="molecule type" value="Genomic_DNA"/>
</dbReference>
<accession>A0ACB9UD43</accession>
<name>A0ACB9UD43_9CETA</name>
<reference evidence="1" key="1">
    <citation type="submission" date="2022-03" db="EMBL/GenBank/DDBJ databases">
        <title>Genomic analyses of argali, domestic sheep and their hybrids provide insights into chromosomal evolution, heterosis and genetic basis of agronomic traits.</title>
        <authorList>
            <person name="Li M."/>
        </authorList>
    </citation>
    <scope>NUCLEOTIDE SEQUENCE</scope>
    <source>
        <strain evidence="1">F1 hybrid</strain>
    </source>
</reference>
<organism evidence="1 2">
    <name type="scientific">Ovis ammon polii x Ovis aries</name>
    <dbReference type="NCBI Taxonomy" id="2918886"/>
    <lineage>
        <taxon>Eukaryota</taxon>
        <taxon>Metazoa</taxon>
        <taxon>Chordata</taxon>
        <taxon>Craniata</taxon>
        <taxon>Vertebrata</taxon>
        <taxon>Euteleostomi</taxon>
        <taxon>Mammalia</taxon>
        <taxon>Eutheria</taxon>
        <taxon>Laurasiatheria</taxon>
        <taxon>Artiodactyla</taxon>
        <taxon>Ruminantia</taxon>
        <taxon>Pecora</taxon>
        <taxon>Bovidae</taxon>
        <taxon>Caprinae</taxon>
        <taxon>Ovis</taxon>
    </lineage>
</organism>
<evidence type="ECO:0000313" key="2">
    <source>
        <dbReference type="Proteomes" id="UP001057279"/>
    </source>
</evidence>
<keyword evidence="2" id="KW-1185">Reference proteome</keyword>
<protein>
    <submittedName>
        <fullName evidence="1">Uncharacterized protein</fullName>
    </submittedName>
</protein>
<proteinExistence type="predicted"/>
<sequence length="345" mass="38751">MAGSRLETVGSVFTRTRDLIRAGVLKEKPLWFDIYNAFPPLREPVFRRPRLRYGKAKSPTQDIFYHEDQIRAKFYSAYGSGPKAFDLFNPNFKSTCQRFVEKYIELQKLGETDEEKLFVEAGKALLAEGVILRRVEKARTAQNWAVPFPDYLGAAACDRRLRVQASWPCGAGNEEMLKHHPHTQAHEAFRVRKQRQAKFGSDLPGGSVVKNLPANAGDTGWTAGPGRLHVPWSNEAREPQILSLHALKPVLCNKRSPLNEKPMDFLWLNKGYMHRDFPGGPVVKNPPANARDTGLIPGPGRFHVPRNNQACAPQLLSPCSRALGPQLLEPVRPRTSAPQQKQPPQ</sequence>
<comment type="caution">
    <text evidence="1">The sequence shown here is derived from an EMBL/GenBank/DDBJ whole genome shotgun (WGS) entry which is preliminary data.</text>
</comment>
<evidence type="ECO:0000313" key="1">
    <source>
        <dbReference type="EMBL" id="KAI4566086.1"/>
    </source>
</evidence>
<gene>
    <name evidence="1" type="ORF">MJG53_014763</name>
</gene>